<dbReference type="Pfam" id="PF01339">
    <property type="entry name" value="CheB_methylest"/>
    <property type="match status" value="1"/>
</dbReference>
<dbReference type="InterPro" id="IPR036804">
    <property type="entry name" value="CheR_N_sf"/>
</dbReference>
<dbReference type="CDD" id="cd16434">
    <property type="entry name" value="CheB-CheR_fusion"/>
    <property type="match status" value="1"/>
</dbReference>
<dbReference type="PROSITE" id="PS50122">
    <property type="entry name" value="CHEB"/>
    <property type="match status" value="1"/>
</dbReference>
<evidence type="ECO:0000256" key="4">
    <source>
        <dbReference type="ARBA" id="ARBA00022679"/>
    </source>
</evidence>
<dbReference type="InterPro" id="IPR035965">
    <property type="entry name" value="PAS-like_dom_sf"/>
</dbReference>
<dbReference type="SUPFAM" id="SSF53335">
    <property type="entry name" value="S-adenosyl-L-methionine-dependent methyltransferases"/>
    <property type="match status" value="1"/>
</dbReference>
<accession>A0ABY7WMA4</accession>
<dbReference type="InterPro" id="IPR000014">
    <property type="entry name" value="PAS"/>
</dbReference>
<feature type="domain" description="CheR-type methyltransferase" evidence="9">
    <location>
        <begin position="235"/>
        <end position="496"/>
    </location>
</feature>
<reference evidence="10 11" key="1">
    <citation type="submission" date="2023-02" db="EMBL/GenBank/DDBJ databases">
        <title>Genome sequence of Sphingobacterium sp. KACC 22765.</title>
        <authorList>
            <person name="Kim S."/>
            <person name="Heo J."/>
            <person name="Kwon S.-W."/>
        </authorList>
    </citation>
    <scope>NUCLEOTIDE SEQUENCE [LARGE SCALE GENOMIC DNA]</scope>
    <source>
        <strain evidence="10 11">KACC 22765</strain>
    </source>
</reference>
<evidence type="ECO:0000256" key="5">
    <source>
        <dbReference type="ARBA" id="ARBA00022691"/>
    </source>
</evidence>
<evidence type="ECO:0000259" key="9">
    <source>
        <dbReference type="PROSITE" id="PS50123"/>
    </source>
</evidence>
<evidence type="ECO:0000256" key="2">
    <source>
        <dbReference type="ARBA" id="ARBA00012534"/>
    </source>
</evidence>
<dbReference type="InterPro" id="IPR050903">
    <property type="entry name" value="Bact_Chemotaxis_MeTrfase"/>
</dbReference>
<dbReference type="InterPro" id="IPR029063">
    <property type="entry name" value="SAM-dependent_MTases_sf"/>
</dbReference>
<comment type="caution">
    <text evidence="6">Lacks conserved residue(s) required for the propagation of feature annotation.</text>
</comment>
<sequence length="976" mass="110655">MKSKEINDTAKEQKANDNIEQPTAYNALFPIVGIGGGKGSLTALEQFFKHMPAQSGMGFVFVFHQDAADMPDFVNLIKSYTTIPVVEAQDGVIVQPDHIYVSPCGVDTGIHQGKLLLFQPAADRSTQMCIDHFFQSLAEDQGKRAVGIVLSGCGVDGETGIRMIKEQFGLTLAQEPLTAELPNMPIASVKTQMVDYILPVDEMPRKLVQYLSHPALLFSEDDGEVQDQADNSIYIQKILLLLRSNTGHDFSLYKTNTIFRRIDRRIAFHRLQHYEDYVNYLRENPTEIETLLNELLIGVTKFFRDRKAFDVLKKQIHSLLTHKKQDEPIRIWIAGCSTGEEAYSIAILVSEFLEASKQKRKPRVQIFATDLDANAIEHARSGFYSGNIASELTAWQLERFFIKKSDGYVVKKEIRELIVFAQHNLVKDAPFTRLDMLCCRNVMIYLTAELQKKILPIFHYSLLSGGILFLGPAESVGTFHEMFDVLDSKWKIFKRKEGISTVGKFLDFPFHVGNNDKVTAAKKNPPRKINPLAEDFNHLLLEKHTPASLLLNDRGEILYVNGQTNRYIQLQAGEAVMNIHRMIREELKYVLGNALHQASSSKQRVEVKDVKIKEGSALHLVSFAVDYLEESSLHGLLMVSFSEQYAHEQTKEANAKANISEAAIDDLQKELIYTKQQLHQTIEQMEISLEELKSTNEELQSTNEELQSTNEEALTTREEMQTLNEQLMTVNLQYQKKAEELTVLQNDLKNLHDSTEDGTVFLDVQLHILRYTPQAGKLLRITLEDIGSSAVSFLAKFGLSDLPVLINTVIETLHTKTIELQHQDGDWYAVRIAAYRTLDNFISGVVLTFSNITREKKLGLRYAALSGFTQKVIDADGAAVALLYPNKQLLAYNHAFQRLFPLVKAENLELSFDEIVQRTWDAENISERLATMGKVDEEINIAYRKNGTDNKFLVSVERIFIDGADQIIMYVKFEQK</sequence>
<dbReference type="Pfam" id="PF13596">
    <property type="entry name" value="PAS_10"/>
    <property type="match status" value="1"/>
</dbReference>
<dbReference type="Pfam" id="PF01739">
    <property type="entry name" value="CheR"/>
    <property type="match status" value="1"/>
</dbReference>
<gene>
    <name evidence="10" type="ORF">PQ465_10135</name>
</gene>
<dbReference type="InterPro" id="IPR035909">
    <property type="entry name" value="CheB_C"/>
</dbReference>
<keyword evidence="3" id="KW-0489">Methyltransferase</keyword>
<dbReference type="EC" id="2.1.1.80" evidence="2"/>
<keyword evidence="11" id="KW-1185">Reference proteome</keyword>
<dbReference type="PROSITE" id="PS50123">
    <property type="entry name" value="CHER"/>
    <property type="match status" value="1"/>
</dbReference>
<dbReference type="RefSeq" id="WP_274269417.1">
    <property type="nucleotide sequence ID" value="NZ_CP117880.1"/>
</dbReference>
<dbReference type="PANTHER" id="PTHR24422:SF27">
    <property type="entry name" value="PROTEIN-GLUTAMATE O-METHYLTRANSFERASE"/>
    <property type="match status" value="1"/>
</dbReference>
<dbReference type="Gene3D" id="1.10.155.10">
    <property type="entry name" value="Chemotaxis receptor methyltransferase CheR, N-terminal domain"/>
    <property type="match status" value="1"/>
</dbReference>
<name>A0ABY7WMA4_9SPHI</name>
<dbReference type="SUPFAM" id="SSF47757">
    <property type="entry name" value="Chemotaxis receptor methyltransferase CheR, N-terminal domain"/>
    <property type="match status" value="1"/>
</dbReference>
<keyword evidence="7" id="KW-0175">Coiled coil</keyword>
<evidence type="ECO:0000256" key="7">
    <source>
        <dbReference type="SAM" id="Coils"/>
    </source>
</evidence>
<proteinExistence type="predicted"/>
<feature type="domain" description="CheB-type methylesterase" evidence="8">
    <location>
        <begin position="28"/>
        <end position="214"/>
    </location>
</feature>
<dbReference type="PANTHER" id="PTHR24422">
    <property type="entry name" value="CHEMOTAXIS PROTEIN METHYLTRANSFERASE"/>
    <property type="match status" value="1"/>
</dbReference>
<evidence type="ECO:0000259" key="8">
    <source>
        <dbReference type="PROSITE" id="PS50122"/>
    </source>
</evidence>
<keyword evidence="5" id="KW-0949">S-adenosyl-L-methionine</keyword>
<evidence type="ECO:0000256" key="1">
    <source>
        <dbReference type="ARBA" id="ARBA00001541"/>
    </source>
</evidence>
<evidence type="ECO:0000256" key="6">
    <source>
        <dbReference type="PROSITE-ProRule" id="PRU00050"/>
    </source>
</evidence>
<evidence type="ECO:0000256" key="3">
    <source>
        <dbReference type="ARBA" id="ARBA00022603"/>
    </source>
</evidence>
<dbReference type="SUPFAM" id="SSF55785">
    <property type="entry name" value="PYP-like sensor domain (PAS domain)"/>
    <property type="match status" value="1"/>
</dbReference>
<dbReference type="EMBL" id="CP117880">
    <property type="protein sequence ID" value="WDF70713.1"/>
    <property type="molecule type" value="Genomic_DNA"/>
</dbReference>
<dbReference type="Gene3D" id="3.40.50.150">
    <property type="entry name" value="Vaccinia Virus protein VP39"/>
    <property type="match status" value="1"/>
</dbReference>
<feature type="coiled-coil region" evidence="7">
    <location>
        <begin position="650"/>
        <end position="754"/>
    </location>
</feature>
<dbReference type="SMART" id="SM00138">
    <property type="entry name" value="MeTrc"/>
    <property type="match status" value="1"/>
</dbReference>
<dbReference type="InterPro" id="IPR022641">
    <property type="entry name" value="CheR_N"/>
</dbReference>
<dbReference type="InterPro" id="IPR000673">
    <property type="entry name" value="Sig_transdc_resp-reg_Me-estase"/>
</dbReference>
<keyword evidence="4" id="KW-0808">Transferase</keyword>
<dbReference type="Pfam" id="PF13426">
    <property type="entry name" value="PAS_9"/>
    <property type="match status" value="1"/>
</dbReference>
<evidence type="ECO:0000313" key="10">
    <source>
        <dbReference type="EMBL" id="WDF70713.1"/>
    </source>
</evidence>
<dbReference type="Gene3D" id="3.40.50.180">
    <property type="entry name" value="Methylesterase CheB, C-terminal domain"/>
    <property type="match status" value="1"/>
</dbReference>
<organism evidence="10 11">
    <name type="scientific">Sphingobacterium oryzagri</name>
    <dbReference type="NCBI Taxonomy" id="3025669"/>
    <lineage>
        <taxon>Bacteria</taxon>
        <taxon>Pseudomonadati</taxon>
        <taxon>Bacteroidota</taxon>
        <taxon>Sphingobacteriia</taxon>
        <taxon>Sphingobacteriales</taxon>
        <taxon>Sphingobacteriaceae</taxon>
        <taxon>Sphingobacterium</taxon>
    </lineage>
</organism>
<dbReference type="InterPro" id="IPR000780">
    <property type="entry name" value="CheR_MeTrfase"/>
</dbReference>
<dbReference type="Proteomes" id="UP001221558">
    <property type="component" value="Chromosome"/>
</dbReference>
<comment type="catalytic activity">
    <reaction evidence="1">
        <text>L-glutamyl-[protein] + S-adenosyl-L-methionine = [protein]-L-glutamate 5-O-methyl ester + S-adenosyl-L-homocysteine</text>
        <dbReference type="Rhea" id="RHEA:24452"/>
        <dbReference type="Rhea" id="RHEA-COMP:10208"/>
        <dbReference type="Rhea" id="RHEA-COMP:10311"/>
        <dbReference type="ChEBI" id="CHEBI:29973"/>
        <dbReference type="ChEBI" id="CHEBI:57856"/>
        <dbReference type="ChEBI" id="CHEBI:59789"/>
        <dbReference type="ChEBI" id="CHEBI:82795"/>
        <dbReference type="EC" id="2.1.1.80"/>
    </reaction>
</comment>
<protein>
    <recommendedName>
        <fullName evidence="2">protein-glutamate O-methyltransferase</fullName>
        <ecNumber evidence="2">2.1.1.80</ecNumber>
    </recommendedName>
</protein>
<dbReference type="InterPro" id="IPR022642">
    <property type="entry name" value="CheR_C"/>
</dbReference>
<dbReference type="PRINTS" id="PR00996">
    <property type="entry name" value="CHERMTFRASE"/>
</dbReference>
<dbReference type="Pfam" id="PF03705">
    <property type="entry name" value="CheR_N"/>
    <property type="match status" value="1"/>
</dbReference>
<evidence type="ECO:0000313" key="11">
    <source>
        <dbReference type="Proteomes" id="UP001221558"/>
    </source>
</evidence>
<dbReference type="SUPFAM" id="SSF52738">
    <property type="entry name" value="Methylesterase CheB, C-terminal domain"/>
    <property type="match status" value="1"/>
</dbReference>
<dbReference type="Gene3D" id="3.30.450.20">
    <property type="entry name" value="PAS domain"/>
    <property type="match status" value="1"/>
</dbReference>